<dbReference type="GO" id="GO:0007200">
    <property type="term" value="P:phospholipase C-activating G protein-coupled receptor signaling pathway"/>
    <property type="evidence" value="ECO:0007669"/>
    <property type="project" value="InterPro"/>
</dbReference>
<evidence type="ECO:0000256" key="5">
    <source>
        <dbReference type="ARBA" id="ARBA00022537"/>
    </source>
</evidence>
<organism evidence="16 17">
    <name type="scientific">Dermatophagoides pteronyssinus</name>
    <name type="common">European house dust mite</name>
    <dbReference type="NCBI Taxonomy" id="6956"/>
    <lineage>
        <taxon>Eukaryota</taxon>
        <taxon>Metazoa</taxon>
        <taxon>Ecdysozoa</taxon>
        <taxon>Arthropoda</taxon>
        <taxon>Chelicerata</taxon>
        <taxon>Arachnida</taxon>
        <taxon>Acari</taxon>
        <taxon>Acariformes</taxon>
        <taxon>Sarcoptiformes</taxon>
        <taxon>Astigmata</taxon>
        <taxon>Psoroptidia</taxon>
        <taxon>Analgoidea</taxon>
        <taxon>Pyroglyphidae</taxon>
        <taxon>Dermatophagoidinae</taxon>
        <taxon>Dermatophagoides</taxon>
    </lineage>
</organism>
<evidence type="ECO:0000256" key="2">
    <source>
        <dbReference type="ARBA" id="ARBA00004175"/>
    </source>
</evidence>
<feature type="region of interest" description="Disordered" evidence="14">
    <location>
        <begin position="338"/>
        <end position="399"/>
    </location>
</feature>
<feature type="region of interest" description="Disordered" evidence="14">
    <location>
        <begin position="1181"/>
        <end position="1205"/>
    </location>
</feature>
<dbReference type="RefSeq" id="XP_027194388.1">
    <property type="nucleotide sequence ID" value="XM_027338587.1"/>
</dbReference>
<dbReference type="Gene3D" id="1.25.40.20">
    <property type="entry name" value="Ankyrin repeat-containing domain"/>
    <property type="match status" value="1"/>
</dbReference>
<sequence>MNINSMCLLSMAATTTTTGKTAKFFTFVTNDSTTTTKNSYRTTTTTKIPSIINDNGDDCDDVSSSTTASSSLSTIDSDKILEETLSLRNKQKKKNFINKKPSSSSSYKWNSYQRRLAIKRHRRHTIYSSPSSLQSLNNQQSFFVDNRLIRKTVQGEIKIQAENGETRVLRSAPDWTESAILGDHIWVSTSTSGSDLCYVGENKCTKIGPRLCCPACKVTAHTGCISILIDNMKFQCKPTFKDGVRQYREQTFVKHHWVHRRHEKGRCKHCGRSFQSKLSFGNKEVVAVSCSWCKSSYHNKEPCFTKNMLEDNCDFGLYRRIIVPSSWIVKLPRKGSFKSSIRRTPRNKRLSSKKRSSSKSSSTTTPTTSIATTTTPLSTNKLSSSSPIHSAQNNVINPLNSNGQTTIPSVAVNNLNVIPINAQTVVAEDFYPPPPPQTPHQTIPKPPHQQPPPSLSSLSTFSTTTTTPQSSSSSVSSLLQSCALLNQQPSLQPTIIPLSSPILNSISQSASTEASSATTTTTITNTVMSDSFLSTSSSSSSPPPPLQPPPPLPQKEPPLASSSSQLQSTKLQSINSFDNELNSINNLSSIIINNNNNDGNVVDDNNQQSSILNSDNICNNNDDLNEELPLLSSSPPLKSTAIATTPITIYTQVTNSNNSSANQNSNSNPNRIQRHRRHSHANVTSSSSSILNGSQIPGQTNLLSGHHHHHPTNSIAVVNNRVEQYLQHVHRSFVIKPIPSANLRPLLVFINPKSGGNQGSKLIQKFQWHLNPRQVFDLSQSGPRLGLDLYKKVHNLRILACGGDGTAGWILSVIDEIAIQPPPPISVLPLGTGNDLARSFGWGGSYTDEPIAKILCNIQDGQIVQLDRWNLKVQPNQSCQQQQSQQLLDENKGAKHNLPLDVVNNYFSIGVDAHIALSFHEAREAHPERFNSRLRNKMFYGQAGGKDLLQRKWKDLCNYVHLECDGKDYTGRLKELKVHSVLFLNIPSYGGGTRPWPTSSAPSNFQTPKTDDGYIEVIGLTTYQLPLLQAGGHGTIIAQCRNANIITWRTIPMQVDGEPCRLLPSIINLELRNKANIVANTKTFEHKRQMPALEKITLKIRKLNLNDYETYHYDKEKLKEISTVLGTITIDQIMELSNVRIRINEMMKEKGLRRPSSDLTAVAAAAVGNVTPITAMSTGQSSQLPTCFENESSPNETASTTNATSTTTATLTNNHSLSSCVKFVSNDWCFVDSVTAERFFRIDRAQEELYYVVDICHEDLFILDPQFDEKDDLDLFTSEEVIAKVVAGVTSTSSPLKSSSTTTTTTAVSPMRPPPSSLIMANGDDQQQISSLPIDHFIENFDNNHHYSRQNSQTLDLIPPTTLQTPPKSPLSDDNHNNNNDYLDNEPYYKQMRKLDKFNTDNLDTKISPCKQNGNTLSSTSMLLSLSPTINQQSSPAIIDSPPKSPRRRNRPSILSSSTTSPSKSPQTINRRPLLNQLMLAARNGDITLLKHLHHKGVNLMLIDEKGMSALHYAVLNNQDEAVSFLSNAFTQQMIDLCEPEFGHTALHKAIINNKNNICLSLILRGARLDIPDNNGQNCEQLGYNLGHHDLIKTLLHVSQACNRETSV</sequence>
<feature type="repeat" description="ANK" evidence="12">
    <location>
        <begin position="1542"/>
        <end position="1574"/>
    </location>
</feature>
<keyword evidence="10" id="KW-0638">Presynaptic neurotoxin</keyword>
<evidence type="ECO:0000256" key="7">
    <source>
        <dbReference type="ARBA" id="ARBA00022741"/>
    </source>
</evidence>
<keyword evidence="6 13" id="KW-0808">Transferase</keyword>
<evidence type="ECO:0000256" key="3">
    <source>
        <dbReference type="ARBA" id="ARBA00009280"/>
    </source>
</evidence>
<feature type="region of interest" description="Disordered" evidence="14">
    <location>
        <begin position="1292"/>
        <end position="1322"/>
    </location>
</feature>
<keyword evidence="11" id="KW-1053">Target membrane</keyword>
<evidence type="ECO:0000256" key="6">
    <source>
        <dbReference type="ARBA" id="ARBA00022679"/>
    </source>
</evidence>
<evidence type="ECO:0000256" key="9">
    <source>
        <dbReference type="ARBA" id="ARBA00022840"/>
    </source>
</evidence>
<feature type="compositionally biased region" description="Low complexity" evidence="14">
    <location>
        <begin position="557"/>
        <end position="570"/>
    </location>
</feature>
<comment type="similarity">
    <text evidence="3 13">Belongs to the eukaryotic diacylglycerol kinase family.</text>
</comment>
<dbReference type="GO" id="GO:0044231">
    <property type="term" value="C:host cell presynaptic membrane"/>
    <property type="evidence" value="ECO:0007669"/>
    <property type="project" value="UniProtKB-KW"/>
</dbReference>
<feature type="region of interest" description="Disordered" evidence="14">
    <location>
        <begin position="655"/>
        <end position="712"/>
    </location>
</feature>
<dbReference type="InterPro" id="IPR017438">
    <property type="entry name" value="ATP-NAD_kinase_N"/>
</dbReference>
<evidence type="ECO:0000256" key="14">
    <source>
        <dbReference type="SAM" id="MobiDB-lite"/>
    </source>
</evidence>
<dbReference type="InterPro" id="IPR001206">
    <property type="entry name" value="Diacylglycerol_kinase_cat_dom"/>
</dbReference>
<dbReference type="SUPFAM" id="SSF48403">
    <property type="entry name" value="Ankyrin repeat"/>
    <property type="match status" value="1"/>
</dbReference>
<keyword evidence="4" id="KW-0268">Exocytosis</keyword>
<keyword evidence="7 13" id="KW-0547">Nucleotide-binding</keyword>
<feature type="compositionally biased region" description="Low complexity" evidence="14">
    <location>
        <begin position="1189"/>
        <end position="1205"/>
    </location>
</feature>
<name>A0A6P6XNP4_DERPT</name>
<dbReference type="SMART" id="SM00046">
    <property type="entry name" value="DAGKc"/>
    <property type="match status" value="1"/>
</dbReference>
<protein>
    <recommendedName>
        <fullName evidence="13">Diacylglycerol kinase</fullName>
        <shortName evidence="13">DAG kinase</shortName>
        <ecNumber evidence="13">2.7.1.107</ecNumber>
    </recommendedName>
</protein>
<keyword evidence="5" id="KW-1052">Target cell membrane</keyword>
<dbReference type="EC" id="2.7.1.107" evidence="13"/>
<feature type="compositionally biased region" description="Pro residues" evidence="14">
    <location>
        <begin position="541"/>
        <end position="556"/>
    </location>
</feature>
<feature type="region of interest" description="Disordered" evidence="14">
    <location>
        <begin position="1351"/>
        <end position="1385"/>
    </location>
</feature>
<dbReference type="CDD" id="cd20855">
    <property type="entry name" value="C1_DGK_typeIV_rpt2"/>
    <property type="match status" value="1"/>
</dbReference>
<keyword evidence="9 13" id="KW-0067">ATP-binding</keyword>
<evidence type="ECO:0000256" key="12">
    <source>
        <dbReference type="PROSITE-ProRule" id="PRU00023"/>
    </source>
</evidence>
<dbReference type="Gene3D" id="3.40.50.10330">
    <property type="entry name" value="Probable inorganic polyphosphate/atp-NAD kinase, domain 1"/>
    <property type="match status" value="1"/>
</dbReference>
<dbReference type="SUPFAM" id="SSF111331">
    <property type="entry name" value="NAD kinase/diacylglycerol kinase-like"/>
    <property type="match status" value="1"/>
</dbReference>
<dbReference type="PROSITE" id="PS50088">
    <property type="entry name" value="ANK_REPEAT"/>
    <property type="match status" value="1"/>
</dbReference>
<dbReference type="InterPro" id="IPR016064">
    <property type="entry name" value="NAD/diacylglycerol_kinase_sf"/>
</dbReference>
<dbReference type="Pfam" id="PF23578">
    <property type="entry name" value="DGKI"/>
    <property type="match status" value="2"/>
</dbReference>
<dbReference type="Pfam" id="PF00781">
    <property type="entry name" value="DAGK_cat"/>
    <property type="match status" value="1"/>
</dbReference>
<gene>
    <name evidence="17" type="primary">LOC113789101</name>
</gene>
<keyword evidence="16" id="KW-1185">Reference proteome</keyword>
<evidence type="ECO:0000256" key="1">
    <source>
        <dbReference type="ARBA" id="ARBA00001383"/>
    </source>
</evidence>
<dbReference type="GO" id="GO:0005886">
    <property type="term" value="C:plasma membrane"/>
    <property type="evidence" value="ECO:0007669"/>
    <property type="project" value="TreeGrafter"/>
</dbReference>
<dbReference type="InterPro" id="IPR037607">
    <property type="entry name" value="DGK"/>
</dbReference>
<dbReference type="Gene3D" id="2.60.200.40">
    <property type="match status" value="1"/>
</dbReference>
<evidence type="ECO:0000259" key="15">
    <source>
        <dbReference type="PROSITE" id="PS50146"/>
    </source>
</evidence>
<feature type="compositionally biased region" description="Low complexity" evidence="14">
    <location>
        <begin position="531"/>
        <end position="540"/>
    </location>
</feature>
<dbReference type="PROSITE" id="PS50146">
    <property type="entry name" value="DAGK"/>
    <property type="match status" value="1"/>
</dbReference>
<feature type="compositionally biased region" description="Polar residues" evidence="14">
    <location>
        <begin position="380"/>
        <end position="399"/>
    </location>
</feature>
<feature type="region of interest" description="Disordered" evidence="14">
    <location>
        <begin position="531"/>
        <end position="570"/>
    </location>
</feature>
<keyword evidence="11" id="KW-0472">Membrane</keyword>
<dbReference type="PANTHER" id="PTHR11255:SF80">
    <property type="entry name" value="EYE-SPECIFIC DIACYLGLYCEROL KINASE"/>
    <property type="match status" value="1"/>
</dbReference>
<dbReference type="CDD" id="cd20802">
    <property type="entry name" value="C1_DGK_typeIV_rpt1"/>
    <property type="match status" value="1"/>
</dbReference>
<dbReference type="OrthoDB" id="242257at2759"/>
<dbReference type="CTD" id="31826"/>
<dbReference type="Pfam" id="PF00609">
    <property type="entry name" value="DAGK_acc"/>
    <property type="match status" value="1"/>
</dbReference>
<dbReference type="GO" id="GO:0005524">
    <property type="term" value="F:ATP binding"/>
    <property type="evidence" value="ECO:0007669"/>
    <property type="project" value="UniProtKB-KW"/>
</dbReference>
<comment type="catalytic activity">
    <reaction evidence="1 13">
        <text>a 1,2-diacyl-sn-glycerol + ATP = a 1,2-diacyl-sn-glycero-3-phosphate + ADP + H(+)</text>
        <dbReference type="Rhea" id="RHEA:10272"/>
        <dbReference type="ChEBI" id="CHEBI:15378"/>
        <dbReference type="ChEBI" id="CHEBI:17815"/>
        <dbReference type="ChEBI" id="CHEBI:30616"/>
        <dbReference type="ChEBI" id="CHEBI:58608"/>
        <dbReference type="ChEBI" id="CHEBI:456216"/>
        <dbReference type="EC" id="2.7.1.107"/>
    </reaction>
</comment>
<dbReference type="PANTHER" id="PTHR11255">
    <property type="entry name" value="DIACYLGLYCEROL KINASE"/>
    <property type="match status" value="1"/>
</dbReference>
<evidence type="ECO:0000256" key="11">
    <source>
        <dbReference type="ARBA" id="ARBA00023298"/>
    </source>
</evidence>
<comment type="subcellular location">
    <subcellularLocation>
        <location evidence="2">Target cell membrane</location>
    </subcellularLocation>
</comment>
<dbReference type="FunFam" id="2.60.200.40:FF:000012">
    <property type="entry name" value="Diacylglycerol kinase"/>
    <property type="match status" value="1"/>
</dbReference>
<dbReference type="GO" id="GO:0044218">
    <property type="term" value="C:other organism cell membrane"/>
    <property type="evidence" value="ECO:0007669"/>
    <property type="project" value="UniProtKB-KW"/>
</dbReference>
<dbReference type="InterPro" id="IPR036770">
    <property type="entry name" value="Ankyrin_rpt-contain_sf"/>
</dbReference>
<dbReference type="GO" id="GO:0006887">
    <property type="term" value="P:exocytosis"/>
    <property type="evidence" value="ECO:0007669"/>
    <property type="project" value="UniProtKB-KW"/>
</dbReference>
<feature type="compositionally biased region" description="Low complexity" evidence="14">
    <location>
        <begin position="358"/>
        <end position="379"/>
    </location>
</feature>
<evidence type="ECO:0000256" key="10">
    <source>
        <dbReference type="ARBA" id="ARBA00023028"/>
    </source>
</evidence>
<accession>A0A6P6XNP4</accession>
<keyword evidence="10" id="KW-0800">Toxin</keyword>
<reference evidence="17" key="1">
    <citation type="submission" date="2025-08" db="UniProtKB">
        <authorList>
            <consortium name="RefSeq"/>
        </authorList>
    </citation>
    <scope>IDENTIFICATION</scope>
    <source>
        <strain evidence="17">Airmid</strain>
    </source>
</reference>
<dbReference type="Pfam" id="PF12796">
    <property type="entry name" value="Ank_2"/>
    <property type="match status" value="1"/>
</dbReference>
<feature type="compositionally biased region" description="Low complexity" evidence="14">
    <location>
        <begin position="1452"/>
        <end position="1468"/>
    </location>
</feature>
<keyword evidence="10" id="KW-0528">Neurotoxin</keyword>
<dbReference type="SMART" id="SM00248">
    <property type="entry name" value="ANK"/>
    <property type="match status" value="4"/>
</dbReference>
<dbReference type="InterPro" id="IPR000756">
    <property type="entry name" value="Diacylglycerol_kin_accessory"/>
</dbReference>
<feature type="region of interest" description="Disordered" evidence="14">
    <location>
        <begin position="1431"/>
        <end position="1471"/>
    </location>
</feature>
<feature type="domain" description="DAGKc" evidence="15">
    <location>
        <begin position="741"/>
        <end position="875"/>
    </location>
</feature>
<feature type="compositionally biased region" description="Low complexity" evidence="14">
    <location>
        <begin position="455"/>
        <end position="473"/>
    </location>
</feature>
<feature type="compositionally biased region" description="Polar residues" evidence="14">
    <location>
        <begin position="690"/>
        <end position="703"/>
    </location>
</feature>
<keyword evidence="8 13" id="KW-0418">Kinase</keyword>
<evidence type="ECO:0000313" key="17">
    <source>
        <dbReference type="RefSeq" id="XP_027194388.1"/>
    </source>
</evidence>
<feature type="region of interest" description="Disordered" evidence="14">
    <location>
        <begin position="428"/>
        <end position="473"/>
    </location>
</feature>
<feature type="compositionally biased region" description="Low complexity" evidence="14">
    <location>
        <begin position="655"/>
        <end position="670"/>
    </location>
</feature>
<dbReference type="Proteomes" id="UP000515146">
    <property type="component" value="Unplaced"/>
</dbReference>
<dbReference type="InterPro" id="IPR056383">
    <property type="entry name" value="DGKI-like_dom"/>
</dbReference>
<evidence type="ECO:0000256" key="13">
    <source>
        <dbReference type="RuleBase" id="RU361128"/>
    </source>
</evidence>
<keyword evidence="12" id="KW-0040">ANK repeat</keyword>
<evidence type="ECO:0000256" key="8">
    <source>
        <dbReference type="ARBA" id="ARBA00022777"/>
    </source>
</evidence>
<dbReference type="SMART" id="SM00045">
    <property type="entry name" value="DAGKa"/>
    <property type="match status" value="1"/>
</dbReference>
<feature type="compositionally biased region" description="Low complexity" evidence="14">
    <location>
        <begin position="1292"/>
        <end position="1306"/>
    </location>
</feature>
<evidence type="ECO:0000256" key="4">
    <source>
        <dbReference type="ARBA" id="ARBA00022483"/>
    </source>
</evidence>
<feature type="compositionally biased region" description="Polar residues" evidence="14">
    <location>
        <begin position="1351"/>
        <end position="1366"/>
    </location>
</feature>
<evidence type="ECO:0000313" key="16">
    <source>
        <dbReference type="Proteomes" id="UP000515146"/>
    </source>
</evidence>
<dbReference type="GO" id="GO:0004143">
    <property type="term" value="F:ATP-dependent diacylglycerol kinase activity"/>
    <property type="evidence" value="ECO:0007669"/>
    <property type="project" value="UniProtKB-EC"/>
</dbReference>
<dbReference type="FunFam" id="3.40.50.10330:FF:000002">
    <property type="entry name" value="Diacylglycerol kinase"/>
    <property type="match status" value="1"/>
</dbReference>
<feature type="compositionally biased region" description="Pro residues" evidence="14">
    <location>
        <begin position="431"/>
        <end position="454"/>
    </location>
</feature>
<proteinExistence type="inferred from homology"/>
<feature type="compositionally biased region" description="Basic residues" evidence="14">
    <location>
        <begin position="338"/>
        <end position="357"/>
    </location>
</feature>
<dbReference type="InterPro" id="IPR002110">
    <property type="entry name" value="Ankyrin_rpt"/>
</dbReference>